<feature type="region of interest" description="Disordered" evidence="1">
    <location>
        <begin position="1"/>
        <end position="23"/>
    </location>
</feature>
<evidence type="ECO:0000256" key="1">
    <source>
        <dbReference type="SAM" id="MobiDB-lite"/>
    </source>
</evidence>
<dbReference type="Pfam" id="PF12728">
    <property type="entry name" value="HTH_17"/>
    <property type="match status" value="1"/>
</dbReference>
<comment type="caution">
    <text evidence="3">The sequence shown here is derived from an EMBL/GenBank/DDBJ whole genome shotgun (WGS) entry which is preliminary data.</text>
</comment>
<keyword evidence="4" id="KW-1185">Reference proteome</keyword>
<reference evidence="3" key="2">
    <citation type="submission" date="2020-09" db="EMBL/GenBank/DDBJ databases">
        <authorList>
            <person name="Sun Q."/>
            <person name="Zhou Y."/>
        </authorList>
    </citation>
    <scope>NUCLEOTIDE SEQUENCE</scope>
    <source>
        <strain evidence="3">CGMCC 1.16067</strain>
    </source>
</reference>
<feature type="domain" description="Helix-turn-helix" evidence="2">
    <location>
        <begin position="24"/>
        <end position="75"/>
    </location>
</feature>
<proteinExistence type="predicted"/>
<dbReference type="SUPFAM" id="SSF46955">
    <property type="entry name" value="Putative DNA-binding domain"/>
    <property type="match status" value="1"/>
</dbReference>
<evidence type="ECO:0000259" key="2">
    <source>
        <dbReference type="Pfam" id="PF12728"/>
    </source>
</evidence>
<dbReference type="EMBL" id="BMKQ01000001">
    <property type="protein sequence ID" value="GGF48542.1"/>
    <property type="molecule type" value="Genomic_DNA"/>
</dbReference>
<accession>A0A917BL47</accession>
<reference evidence="3" key="1">
    <citation type="journal article" date="2014" name="Int. J. Syst. Evol. Microbiol.">
        <title>Complete genome sequence of Corynebacterium casei LMG S-19264T (=DSM 44701T), isolated from a smear-ripened cheese.</title>
        <authorList>
            <consortium name="US DOE Joint Genome Institute (JGI-PGF)"/>
            <person name="Walter F."/>
            <person name="Albersmeier A."/>
            <person name="Kalinowski J."/>
            <person name="Ruckert C."/>
        </authorList>
    </citation>
    <scope>NUCLEOTIDE SEQUENCE</scope>
    <source>
        <strain evidence="3">CGMCC 1.16067</strain>
    </source>
</reference>
<dbReference type="InterPro" id="IPR041657">
    <property type="entry name" value="HTH_17"/>
</dbReference>
<protein>
    <recommendedName>
        <fullName evidence="2">Helix-turn-helix domain-containing protein</fullName>
    </recommendedName>
</protein>
<gene>
    <name evidence="3" type="ORF">GCM10011519_23220</name>
</gene>
<sequence>MSSTHDTHTETTSRQNGLHDGDQMLTLKEVATLLRVPEATLRYWRHLHTGPHSFRLGRSVRYWRTDVTTWLEEQSRG</sequence>
<dbReference type="RefSeq" id="WP_188779911.1">
    <property type="nucleotide sequence ID" value="NZ_BMKQ01000001.1"/>
</dbReference>
<dbReference type="InterPro" id="IPR009061">
    <property type="entry name" value="DNA-bd_dom_put_sf"/>
</dbReference>
<name>A0A917BL47_9ACTN</name>
<evidence type="ECO:0000313" key="4">
    <source>
        <dbReference type="Proteomes" id="UP000649179"/>
    </source>
</evidence>
<organism evidence="3 4">
    <name type="scientific">Marmoricola endophyticus</name>
    <dbReference type="NCBI Taxonomy" id="2040280"/>
    <lineage>
        <taxon>Bacteria</taxon>
        <taxon>Bacillati</taxon>
        <taxon>Actinomycetota</taxon>
        <taxon>Actinomycetes</taxon>
        <taxon>Propionibacteriales</taxon>
        <taxon>Nocardioidaceae</taxon>
        <taxon>Marmoricola</taxon>
    </lineage>
</organism>
<evidence type="ECO:0000313" key="3">
    <source>
        <dbReference type="EMBL" id="GGF48542.1"/>
    </source>
</evidence>
<dbReference type="AlphaFoldDB" id="A0A917BL47"/>
<dbReference type="Proteomes" id="UP000649179">
    <property type="component" value="Unassembled WGS sequence"/>
</dbReference>
<feature type="compositionally biased region" description="Basic and acidic residues" evidence="1">
    <location>
        <begin position="1"/>
        <end position="22"/>
    </location>
</feature>